<feature type="region of interest" description="Disordered" evidence="5">
    <location>
        <begin position="1325"/>
        <end position="1350"/>
    </location>
</feature>
<evidence type="ECO:0000256" key="1">
    <source>
        <dbReference type="ARBA" id="ARBA00004123"/>
    </source>
</evidence>
<sequence>MAFSFGNANSALSGGAAGGAGGLTQGGDLEVIQTEGLGFLSLAGEAKVQLTSRWSPPPAPTAHLISIASRKGLVAAAGPDAVHIATTDAVRKAFQGEKSTDSEVRPFTPQAKLPLPFRISQLAFTADEQYLVISAESGGGLAVYDVQAVTQGSTQAAFELNTSNETLRALVPNPMPELASFCAIVTTNGNLFMANLTDRNLISGANGPTLRSQVSCAAWSTKGKQIVAGMADGTIYQMTPDGTEKARIPKPPALGDYHVASVTWLENHVFLVVHNATNSQAPAVYHIITRHQAAGAPPTFTYQKITDPVEPFTAEKVPHHSVLRLRDFPPNLQDLLMVASTATESIGLLTRSKTPLTSDKPAESITGVFTTTELADDSRRAQLPMSEDLTETFPIGTAIDLSSKDKVYKPIPTDEIQESPGPLPGLWVLNNEGVLASWWIVYNESIRSGTTYPELAGADATTSAAQPAPAISSLPTAFASPMTKTPSAFGTPVNAAPGFGQPSFGAKASPWSSSTLAASAAPAFGSSSFGNKPASAVPTFGTPSFGASSAAPAFGQSGLTPKASPWASASTGTSTPAFGQSGLTSSGPSPGKVFGSASTSSPSGPSGFANFASKGSGFGSFGAVPSGASAFASKTGSAFASSAPEVSMDADTAFPPPSAKPSALPGAASSPFGSQGSFVLGTTFKADPKTANENEKPTEGKGGSLFGSGFGLSLGDTANQQGASDTKDEDMDAATPAAVPDRPKSIFSTDSTTPTSTPAPQKFDFKTVSGASSGSNIFAPKPASSAGFSTLFGTPKASPVEASTTPGSPKIKVEEEGKENLADIPEAPLPPDTTILKTPTKATATPPPDSVGRSPPIKTEPSPSPEVEAEPAPLPPDFLPKPAAQKSPMLPAVPDGPEEGELTDEGELTEEAEHDEEEGDEGSEPASEGSGIDVGKDLSPTVELGGQTPGFTPQSSFGGMGTSTFSTISRSEAEPGRPLFGEISNAPPLFPKQVPQSPRSPSPVRGAHRPNLLRDSTRSFSAPGVASQILGRKSQPPQPNFTSSLRPPPPVDPNVEAQRRLAAKREAEEKVLVDPEDEGIQQILNSKIEPTLDMNEFLAVDQKLELAQSSERDGIPVACEALWRDINRMIDRLGLNSRSLQSFILGHTTLYKKTDRTKDDLEKPDEWVLIEAEELGYMVENELAQDLEAGRLKDVEETEAAIQSLNRDLAKLRLKEEDMRKIIMSQVDPDQIAVAKSIPLSAEQATQQNELRRSYTNFSNLLAEAEEALTMLRAKIASAGGASGKTTVPTVEAVIRTINKLTNMAMKKSGDIDVLENQMRRLRLGSLGPNGSPAPRSREGSPFVGGASLLGTPQKKSALAMSMMTPERGMRDSLASSVASYGGARSLGTPSPRKKMNKFTEEETRRVREKQTRRKAVFGLMKASLEKSGPNLSRLGDDD</sequence>
<dbReference type="GO" id="GO:0008139">
    <property type="term" value="F:nuclear localization sequence binding"/>
    <property type="evidence" value="ECO:0007669"/>
    <property type="project" value="TreeGrafter"/>
</dbReference>
<evidence type="ECO:0000256" key="3">
    <source>
        <dbReference type="ARBA" id="ARBA00023242"/>
    </source>
</evidence>
<dbReference type="GO" id="GO:0005643">
    <property type="term" value="C:nuclear pore"/>
    <property type="evidence" value="ECO:0007669"/>
    <property type="project" value="TreeGrafter"/>
</dbReference>
<feature type="coiled-coil region" evidence="4">
    <location>
        <begin position="1248"/>
        <end position="1275"/>
    </location>
</feature>
<dbReference type="GO" id="GO:0017056">
    <property type="term" value="F:structural constituent of nuclear pore"/>
    <property type="evidence" value="ECO:0007669"/>
    <property type="project" value="TreeGrafter"/>
</dbReference>
<comment type="subcellular location">
    <subcellularLocation>
        <location evidence="1">Nucleus</location>
    </subcellularLocation>
</comment>
<dbReference type="GO" id="GO:0006606">
    <property type="term" value="P:protein import into nucleus"/>
    <property type="evidence" value="ECO:0007669"/>
    <property type="project" value="TreeGrafter"/>
</dbReference>
<dbReference type="Gene3D" id="2.130.10.10">
    <property type="entry name" value="YVTN repeat-like/Quinoprotein amine dehydrogenase"/>
    <property type="match status" value="1"/>
</dbReference>
<feature type="region of interest" description="Disordered" evidence="5">
    <location>
        <begin position="640"/>
        <end position="1059"/>
    </location>
</feature>
<comment type="caution">
    <text evidence="7">The sequence shown here is derived from an EMBL/GenBank/DDBJ whole genome shotgun (WGS) entry which is preliminary data.</text>
</comment>
<feature type="compositionally biased region" description="Low complexity" evidence="5">
    <location>
        <begin position="748"/>
        <end position="760"/>
    </location>
</feature>
<dbReference type="InterPro" id="IPR026054">
    <property type="entry name" value="Nucleoporin"/>
</dbReference>
<evidence type="ECO:0000256" key="5">
    <source>
        <dbReference type="SAM" id="MobiDB-lite"/>
    </source>
</evidence>
<keyword evidence="2" id="KW-0813">Transport</keyword>
<evidence type="ECO:0000256" key="4">
    <source>
        <dbReference type="SAM" id="Coils"/>
    </source>
</evidence>
<dbReference type="Pfam" id="PF16755">
    <property type="entry name" value="Beta-prop_NUP159_NUP214"/>
    <property type="match status" value="1"/>
</dbReference>
<feature type="region of interest" description="Disordered" evidence="5">
    <location>
        <begin position="1381"/>
        <end position="1412"/>
    </location>
</feature>
<gene>
    <name evidence="7" type="ORF">B0H66DRAFT_540121</name>
</gene>
<evidence type="ECO:0000256" key="2">
    <source>
        <dbReference type="ARBA" id="ARBA00022448"/>
    </source>
</evidence>
<dbReference type="InterPro" id="IPR039462">
    <property type="entry name" value="Nup159/Nup146_N"/>
</dbReference>
<dbReference type="PANTHER" id="PTHR23193:SF23">
    <property type="entry name" value="NUCLEAR PORE COMPLEX PROTEIN NUP153"/>
    <property type="match status" value="1"/>
</dbReference>
<dbReference type="FunFam" id="2.130.10.10:FF:000645">
    <property type="entry name" value="Putative nuclear pore complex subunit Nup159"/>
    <property type="match status" value="1"/>
</dbReference>
<reference evidence="7" key="2">
    <citation type="submission" date="2023-06" db="EMBL/GenBank/DDBJ databases">
        <authorList>
            <consortium name="Lawrence Berkeley National Laboratory"/>
            <person name="Haridas S."/>
            <person name="Hensen N."/>
            <person name="Bonometti L."/>
            <person name="Westerberg I."/>
            <person name="Brannstrom I.O."/>
            <person name="Guillou S."/>
            <person name="Cros-Aarteil S."/>
            <person name="Calhoun S."/>
            <person name="Kuo A."/>
            <person name="Mondo S."/>
            <person name="Pangilinan J."/>
            <person name="Riley R."/>
            <person name="Labutti K."/>
            <person name="Andreopoulos B."/>
            <person name="Lipzen A."/>
            <person name="Chen C."/>
            <person name="Yanf M."/>
            <person name="Daum C."/>
            <person name="Ng V."/>
            <person name="Clum A."/>
            <person name="Steindorff A."/>
            <person name="Ohm R."/>
            <person name="Martin F."/>
            <person name="Silar P."/>
            <person name="Natvig D."/>
            <person name="Lalanne C."/>
            <person name="Gautier V."/>
            <person name="Ament-Velasquez S.L."/>
            <person name="Kruys A."/>
            <person name="Hutchinson M.I."/>
            <person name="Powell A.J."/>
            <person name="Barry K."/>
            <person name="Miller A.N."/>
            <person name="Grigoriev I.V."/>
            <person name="Debuchy R."/>
            <person name="Gladieux P."/>
            <person name="Thoren M.H."/>
            <person name="Johannesson H."/>
        </authorList>
    </citation>
    <scope>NUCLEOTIDE SEQUENCE</scope>
    <source>
        <strain evidence="7">CBS 118394</strain>
    </source>
</reference>
<dbReference type="InterPro" id="IPR015943">
    <property type="entry name" value="WD40/YVTN_repeat-like_dom_sf"/>
</dbReference>
<dbReference type="EMBL" id="JAUEDM010000001">
    <property type="protein sequence ID" value="KAK3329054.1"/>
    <property type="molecule type" value="Genomic_DNA"/>
</dbReference>
<evidence type="ECO:0000313" key="8">
    <source>
        <dbReference type="Proteomes" id="UP001283341"/>
    </source>
</evidence>
<evidence type="ECO:0000259" key="6">
    <source>
        <dbReference type="Pfam" id="PF16755"/>
    </source>
</evidence>
<name>A0AAE0IQ22_9PEZI</name>
<feature type="coiled-coil region" evidence="4">
    <location>
        <begin position="1195"/>
        <end position="1222"/>
    </location>
</feature>
<feature type="compositionally biased region" description="Basic and acidic residues" evidence="5">
    <location>
        <begin position="686"/>
        <end position="699"/>
    </location>
</feature>
<dbReference type="SUPFAM" id="SSF117289">
    <property type="entry name" value="Nucleoporin domain"/>
    <property type="match status" value="1"/>
</dbReference>
<feature type="compositionally biased region" description="Basic and acidic residues" evidence="5">
    <location>
        <begin position="811"/>
        <end position="821"/>
    </location>
</feature>
<reference evidence="7" key="1">
    <citation type="journal article" date="2023" name="Mol. Phylogenet. Evol.">
        <title>Genome-scale phylogeny and comparative genomics of the fungal order Sordariales.</title>
        <authorList>
            <person name="Hensen N."/>
            <person name="Bonometti L."/>
            <person name="Westerberg I."/>
            <person name="Brannstrom I.O."/>
            <person name="Guillou S."/>
            <person name="Cros-Aarteil S."/>
            <person name="Calhoun S."/>
            <person name="Haridas S."/>
            <person name="Kuo A."/>
            <person name="Mondo S."/>
            <person name="Pangilinan J."/>
            <person name="Riley R."/>
            <person name="LaButti K."/>
            <person name="Andreopoulos B."/>
            <person name="Lipzen A."/>
            <person name="Chen C."/>
            <person name="Yan M."/>
            <person name="Daum C."/>
            <person name="Ng V."/>
            <person name="Clum A."/>
            <person name="Steindorff A."/>
            <person name="Ohm R.A."/>
            <person name="Martin F."/>
            <person name="Silar P."/>
            <person name="Natvig D.O."/>
            <person name="Lalanne C."/>
            <person name="Gautier V."/>
            <person name="Ament-Velasquez S.L."/>
            <person name="Kruys A."/>
            <person name="Hutchinson M.I."/>
            <person name="Powell A.J."/>
            <person name="Barry K."/>
            <person name="Miller A.N."/>
            <person name="Grigoriev I.V."/>
            <person name="Debuchy R."/>
            <person name="Gladieux P."/>
            <person name="Hiltunen Thoren M."/>
            <person name="Johannesson H."/>
        </authorList>
    </citation>
    <scope>NUCLEOTIDE SEQUENCE</scope>
    <source>
        <strain evidence="7">CBS 118394</strain>
    </source>
</reference>
<feature type="compositionally biased region" description="Low complexity" evidence="5">
    <location>
        <begin position="993"/>
        <end position="1005"/>
    </location>
</feature>
<feature type="compositionally biased region" description="Acidic residues" evidence="5">
    <location>
        <begin position="896"/>
        <end position="923"/>
    </location>
</feature>
<feature type="compositionally biased region" description="Gly residues" evidence="5">
    <location>
        <begin position="700"/>
        <end position="712"/>
    </location>
</feature>
<dbReference type="GO" id="GO:0006405">
    <property type="term" value="P:RNA export from nucleus"/>
    <property type="evidence" value="ECO:0007669"/>
    <property type="project" value="TreeGrafter"/>
</dbReference>
<keyword evidence="8" id="KW-1185">Reference proteome</keyword>
<keyword evidence="3" id="KW-0539">Nucleus</keyword>
<dbReference type="Proteomes" id="UP001283341">
    <property type="component" value="Unassembled WGS sequence"/>
</dbReference>
<evidence type="ECO:0000313" key="7">
    <source>
        <dbReference type="EMBL" id="KAK3329054.1"/>
    </source>
</evidence>
<feature type="region of interest" description="Disordered" evidence="5">
    <location>
        <begin position="559"/>
        <end position="600"/>
    </location>
</feature>
<feature type="domain" description="Nucleoporin Nup159/Nup146 N-terminal" evidence="6">
    <location>
        <begin position="58"/>
        <end position="435"/>
    </location>
</feature>
<keyword evidence="4" id="KW-0175">Coiled coil</keyword>
<dbReference type="PANTHER" id="PTHR23193">
    <property type="entry name" value="NUCLEAR PORE COMPLEX PROTEIN NUP"/>
    <property type="match status" value="1"/>
</dbReference>
<feature type="compositionally biased region" description="Basic and acidic residues" evidence="5">
    <location>
        <begin position="1398"/>
        <end position="1410"/>
    </location>
</feature>
<feature type="compositionally biased region" description="Polar residues" evidence="5">
    <location>
        <begin position="567"/>
        <end position="588"/>
    </location>
</feature>
<proteinExistence type="predicted"/>
<accession>A0AAE0IQ22</accession>
<protein>
    <recommendedName>
        <fullName evidence="6">Nucleoporin Nup159/Nup146 N-terminal domain-containing protein</fullName>
    </recommendedName>
</protein>
<organism evidence="7 8">
    <name type="scientific">Apodospora peruviana</name>
    <dbReference type="NCBI Taxonomy" id="516989"/>
    <lineage>
        <taxon>Eukaryota</taxon>
        <taxon>Fungi</taxon>
        <taxon>Dikarya</taxon>
        <taxon>Ascomycota</taxon>
        <taxon>Pezizomycotina</taxon>
        <taxon>Sordariomycetes</taxon>
        <taxon>Sordariomycetidae</taxon>
        <taxon>Sordariales</taxon>
        <taxon>Lasiosphaeriaceae</taxon>
        <taxon>Apodospora</taxon>
    </lineage>
</organism>